<dbReference type="AlphaFoldDB" id="A0AAV7X299"/>
<keyword evidence="5" id="KW-0539">Nucleus</keyword>
<name>A0AAV7X299_9NEOP</name>
<dbReference type="PANTHER" id="PTHR10688:SF5">
    <property type="entry name" value="PWWP DOMAIN-CONTAINING PROTEIN 1-RELATED"/>
    <property type="match status" value="1"/>
</dbReference>
<evidence type="ECO:0000256" key="5">
    <source>
        <dbReference type="ARBA" id="ARBA00023242"/>
    </source>
</evidence>
<evidence type="ECO:0000313" key="9">
    <source>
        <dbReference type="EMBL" id="KAJ1520029.1"/>
    </source>
</evidence>
<dbReference type="PROSITE" id="PS50812">
    <property type="entry name" value="PWWP"/>
    <property type="match status" value="1"/>
</dbReference>
<dbReference type="GO" id="GO:0005634">
    <property type="term" value="C:nucleus"/>
    <property type="evidence" value="ECO:0007669"/>
    <property type="project" value="UniProtKB-SubCell"/>
</dbReference>
<dbReference type="Pfam" id="PF21255">
    <property type="entry name" value="DNMT3_ADD_GATA1-like"/>
    <property type="match status" value="1"/>
</dbReference>
<feature type="domain" description="PHD-type" evidence="8">
    <location>
        <begin position="224"/>
        <end position="360"/>
    </location>
</feature>
<feature type="compositionally biased region" description="Basic residues" evidence="6">
    <location>
        <begin position="28"/>
        <end position="38"/>
    </location>
</feature>
<comment type="subcellular location">
    <subcellularLocation>
        <location evidence="1">Nucleus</location>
    </subcellularLocation>
</comment>
<dbReference type="Pfam" id="PF17980">
    <property type="entry name" value="ADD_DNMT3"/>
    <property type="match status" value="1"/>
</dbReference>
<dbReference type="InterPro" id="IPR049554">
    <property type="entry name" value="DNMT3_ADD_PHD"/>
</dbReference>
<dbReference type="Proteomes" id="UP001075354">
    <property type="component" value="Chromosome 15"/>
</dbReference>
<dbReference type="EMBL" id="JAPTSV010000015">
    <property type="protein sequence ID" value="KAJ1520029.1"/>
    <property type="molecule type" value="Genomic_DNA"/>
</dbReference>
<gene>
    <name evidence="9" type="ORF">ONE63_004259</name>
</gene>
<keyword evidence="4" id="KW-0862">Zinc</keyword>
<dbReference type="CDD" id="cd05835">
    <property type="entry name" value="PWWP_DNMT3"/>
    <property type="match status" value="1"/>
</dbReference>
<evidence type="ECO:0000256" key="2">
    <source>
        <dbReference type="ARBA" id="ARBA00022723"/>
    </source>
</evidence>
<dbReference type="PROSITE" id="PS51533">
    <property type="entry name" value="ADD"/>
    <property type="match status" value="1"/>
</dbReference>
<dbReference type="Pfam" id="PF00855">
    <property type="entry name" value="PWWP"/>
    <property type="match status" value="1"/>
</dbReference>
<dbReference type="InterPro" id="IPR000313">
    <property type="entry name" value="PWWP_dom"/>
</dbReference>
<dbReference type="PANTHER" id="PTHR10688">
    <property type="entry name" value="PWWP DOMAIN-CONTAINING PROTEIN"/>
    <property type="match status" value="1"/>
</dbReference>
<accession>A0AAV7X299</accession>
<dbReference type="InterPro" id="IPR040552">
    <property type="entry name" value="DNMT3_ADD_GATA1-like"/>
</dbReference>
<dbReference type="InterPro" id="IPR052657">
    <property type="entry name" value="PDP_family_Arabidopsis"/>
</dbReference>
<dbReference type="SMART" id="SM00293">
    <property type="entry name" value="PWWP"/>
    <property type="match status" value="1"/>
</dbReference>
<evidence type="ECO:0000259" key="7">
    <source>
        <dbReference type="PROSITE" id="PS50812"/>
    </source>
</evidence>
<dbReference type="GO" id="GO:0008270">
    <property type="term" value="F:zinc ion binding"/>
    <property type="evidence" value="ECO:0007669"/>
    <property type="project" value="UniProtKB-KW"/>
</dbReference>
<evidence type="ECO:0000256" key="1">
    <source>
        <dbReference type="ARBA" id="ARBA00004123"/>
    </source>
</evidence>
<dbReference type="CDD" id="cd11725">
    <property type="entry name" value="ADDz_Dnmt3"/>
    <property type="match status" value="1"/>
</dbReference>
<organism evidence="9 10">
    <name type="scientific">Megalurothrips usitatus</name>
    <name type="common">bean blossom thrips</name>
    <dbReference type="NCBI Taxonomy" id="439358"/>
    <lineage>
        <taxon>Eukaryota</taxon>
        <taxon>Metazoa</taxon>
        <taxon>Ecdysozoa</taxon>
        <taxon>Arthropoda</taxon>
        <taxon>Hexapoda</taxon>
        <taxon>Insecta</taxon>
        <taxon>Pterygota</taxon>
        <taxon>Neoptera</taxon>
        <taxon>Paraneoptera</taxon>
        <taxon>Thysanoptera</taxon>
        <taxon>Terebrantia</taxon>
        <taxon>Thripoidea</taxon>
        <taxon>Thripidae</taxon>
        <taxon>Megalurothrips</taxon>
    </lineage>
</organism>
<evidence type="ECO:0000313" key="10">
    <source>
        <dbReference type="Proteomes" id="UP001075354"/>
    </source>
</evidence>
<sequence>MDLNSSGSSFELYEGIVGEGGDSPLSTPRRRRGRRGRQRSFSPIVTLKDPQVGDIVWAKVKNHRWWPAILVNKEDCGQLAALGGRRTYYYVYWYGDGRVSPIAMSKLVDFRAGYNKFIKPEGSSNFKSGVYMAITEFRKHQEMDTDNWDITKALAWAQKGFPLPEKHSVVRTIGMVSQHVREKLFKLRVKYENNDNSDTEDENEATDSSMYLKYSSKEAELISSVRLGTTHIEDICLSCVSEPSALQQHPLFYGSICDPCMKNFMEYSFSVGLDLVAFHCSICMSLGDMMVCSQPSCYRAYCCKCIVMKATLGVLEKIREANPWNCFLCEPFTSEMHGLMKPRSLDWRRNMWQLFHSATSEIDVLKKMSLNILCLDGSCDTGQ</sequence>
<comment type="caution">
    <text evidence="9">The sequence shown here is derived from an EMBL/GenBank/DDBJ whole genome shotgun (WGS) entry which is preliminary data.</text>
</comment>
<evidence type="ECO:0008006" key="11">
    <source>
        <dbReference type="Google" id="ProtNLM"/>
    </source>
</evidence>
<keyword evidence="2" id="KW-0479">Metal-binding</keyword>
<feature type="region of interest" description="Disordered" evidence="6">
    <location>
        <begin position="14"/>
        <end position="40"/>
    </location>
</feature>
<reference evidence="9" key="1">
    <citation type="submission" date="2022-12" db="EMBL/GenBank/DDBJ databases">
        <title>Chromosome-level genome assembly of the bean flower thrips Megalurothrips usitatus.</title>
        <authorList>
            <person name="Ma L."/>
            <person name="Liu Q."/>
            <person name="Li H."/>
            <person name="Cai W."/>
        </authorList>
    </citation>
    <scope>NUCLEOTIDE SEQUENCE</scope>
    <source>
        <strain evidence="9">Cailab_2022a</strain>
    </source>
</reference>
<dbReference type="Gene3D" id="2.30.30.140">
    <property type="match status" value="1"/>
</dbReference>
<keyword evidence="10" id="KW-1185">Reference proteome</keyword>
<feature type="domain" description="PWWP" evidence="7">
    <location>
        <begin position="52"/>
        <end position="113"/>
    </location>
</feature>
<protein>
    <recommendedName>
        <fullName evidence="11">DNA (cytosine-5-)-methyltransferase</fullName>
    </recommendedName>
</protein>
<evidence type="ECO:0000256" key="3">
    <source>
        <dbReference type="ARBA" id="ARBA00022771"/>
    </source>
</evidence>
<keyword evidence="3" id="KW-0863">Zinc-finger</keyword>
<dbReference type="SUPFAM" id="SSF63748">
    <property type="entry name" value="Tudor/PWWP/MBT"/>
    <property type="match status" value="1"/>
</dbReference>
<evidence type="ECO:0000256" key="6">
    <source>
        <dbReference type="SAM" id="MobiDB-lite"/>
    </source>
</evidence>
<proteinExistence type="predicted"/>
<dbReference type="InterPro" id="IPR025766">
    <property type="entry name" value="ADD"/>
</dbReference>
<evidence type="ECO:0000259" key="8">
    <source>
        <dbReference type="PROSITE" id="PS51533"/>
    </source>
</evidence>
<evidence type="ECO:0000256" key="4">
    <source>
        <dbReference type="ARBA" id="ARBA00022833"/>
    </source>
</evidence>